<evidence type="ECO:0000313" key="5">
    <source>
        <dbReference type="Proteomes" id="UP000077317"/>
    </source>
</evidence>
<dbReference type="AlphaFoldDB" id="A0A172Q4Z8"/>
<dbReference type="EMBL" id="CP014699">
    <property type="protein sequence ID" value="AND78539.1"/>
    <property type="molecule type" value="Genomic_DNA"/>
</dbReference>
<dbReference type="OrthoDB" id="2223985at2"/>
<dbReference type="EMBL" id="CP014699">
    <property type="protein sequence ID" value="AND78526.1"/>
    <property type="molecule type" value="Genomic_DNA"/>
</dbReference>
<feature type="compositionally biased region" description="Polar residues" evidence="1">
    <location>
        <begin position="84"/>
        <end position="101"/>
    </location>
</feature>
<protein>
    <recommendedName>
        <fullName evidence="6">DUF5082 domain-containing protein</fullName>
    </recommendedName>
</protein>
<dbReference type="KEGG" id="spat:A0O21_00075"/>
<reference evidence="2 5" key="1">
    <citation type="journal article" date="2016" name="Int. J. Syst. Evol. Microbiol.">
        <title>Streptococcuspantholopis sp. nov., isolated from faeces of the Tibetan antelope (Pantholops hodgsonii).</title>
        <authorList>
            <person name="Bai X."/>
            <person name="Xiong Y."/>
            <person name="Lu S."/>
            <person name="Jin D."/>
            <person name="Lai X."/>
            <person name="Yang J."/>
            <person name="Niu L."/>
            <person name="Hu S."/>
            <person name="Meng X."/>
            <person name="Pu J."/>
            <person name="Ye C."/>
            <person name="Xu J."/>
        </authorList>
    </citation>
    <scope>NUCLEOTIDE SEQUENCE [LARGE SCALE GENOMIC DNA]</scope>
    <source>
        <strain evidence="2 5">TA 26</strain>
    </source>
</reference>
<dbReference type="STRING" id="1811193.A0O21_00075"/>
<evidence type="ECO:0000313" key="4">
    <source>
        <dbReference type="EMBL" id="AND78550.1"/>
    </source>
</evidence>
<dbReference type="Proteomes" id="UP000077317">
    <property type="component" value="Chromosome"/>
</dbReference>
<sequence length="141" mass="15135">MSDAAMASYYDNLASQESANYASAIAEKGVVDGQIARLQEAETSLTSQITEFQTSIIDAFSTIEASDSSQFQGDRQTKYEEKYSSAQTAATTNKSSHDTNLSSIGTKISELETTSASLQSAANTAYNNMTSYTNQANSYRG</sequence>
<name>A0A172Q4Z8_9STRE</name>
<organism evidence="2 5">
    <name type="scientific">Streptococcus pantholopis</name>
    <dbReference type="NCBI Taxonomy" id="1811193"/>
    <lineage>
        <taxon>Bacteria</taxon>
        <taxon>Bacillati</taxon>
        <taxon>Bacillota</taxon>
        <taxon>Bacilli</taxon>
        <taxon>Lactobacillales</taxon>
        <taxon>Streptococcaceae</taxon>
        <taxon>Streptococcus</taxon>
    </lineage>
</organism>
<gene>
    <name evidence="2" type="ORF">A0O21_00075</name>
    <name evidence="3" type="ORF">A0O21_00140</name>
    <name evidence="4" type="ORF">A0O21_00195</name>
</gene>
<dbReference type="KEGG" id="spat:A0O21_00140"/>
<reference evidence="5" key="2">
    <citation type="submission" date="2016-03" db="EMBL/GenBank/DDBJ databases">
        <title>Streptococcus antelopensis sp. nov., isolated from the feces of the Tibetan antelope (Pantholops hodgsonii) in Hoh Xil National Nature Reserve, Qinghai, China.</title>
        <authorList>
            <person name="Bai X."/>
        </authorList>
    </citation>
    <scope>NUCLEOTIDE SEQUENCE [LARGE SCALE GENOMIC DNA]</scope>
    <source>
        <strain evidence="5">TA 26</strain>
    </source>
</reference>
<evidence type="ECO:0000256" key="1">
    <source>
        <dbReference type="SAM" id="MobiDB-lite"/>
    </source>
</evidence>
<evidence type="ECO:0000313" key="2">
    <source>
        <dbReference type="EMBL" id="AND78526.1"/>
    </source>
</evidence>
<dbReference type="EMBL" id="CP014699">
    <property type="protein sequence ID" value="AND78550.1"/>
    <property type="molecule type" value="Genomic_DNA"/>
</dbReference>
<proteinExistence type="predicted"/>
<keyword evidence="5" id="KW-1185">Reference proteome</keyword>
<feature type="region of interest" description="Disordered" evidence="1">
    <location>
        <begin position="67"/>
        <end position="101"/>
    </location>
</feature>
<dbReference type="KEGG" id="spat:A0O21_00195"/>
<evidence type="ECO:0000313" key="3">
    <source>
        <dbReference type="EMBL" id="AND78539.1"/>
    </source>
</evidence>
<accession>A0A172Q4Z8</accession>
<evidence type="ECO:0008006" key="6">
    <source>
        <dbReference type="Google" id="ProtNLM"/>
    </source>
</evidence>
<dbReference type="RefSeq" id="WP_067059826.1">
    <property type="nucleotide sequence ID" value="NZ_CP014699.1"/>
</dbReference>